<dbReference type="PROSITE" id="PS50977">
    <property type="entry name" value="HTH_TETR_2"/>
    <property type="match status" value="1"/>
</dbReference>
<accession>A0A975PVA0</accession>
<reference evidence="4" key="1">
    <citation type="submission" date="2019-12" db="EMBL/GenBank/DDBJ databases">
        <title>Mycobacterium spongiae sp. nov.</title>
        <authorList>
            <person name="Stinear T."/>
        </authorList>
    </citation>
    <scope>NUCLEOTIDE SEQUENCE</scope>
    <source>
        <strain evidence="4">FSD4b-SM</strain>
    </source>
</reference>
<feature type="domain" description="HTH tetR-type" evidence="3">
    <location>
        <begin position="21"/>
        <end position="81"/>
    </location>
</feature>
<dbReference type="PANTHER" id="PTHR30055">
    <property type="entry name" value="HTH-TYPE TRANSCRIPTIONAL REGULATOR RUTR"/>
    <property type="match status" value="1"/>
</dbReference>
<dbReference type="AlphaFoldDB" id="A0A975PVA0"/>
<dbReference type="GO" id="GO:0003700">
    <property type="term" value="F:DNA-binding transcription factor activity"/>
    <property type="evidence" value="ECO:0007669"/>
    <property type="project" value="TreeGrafter"/>
</dbReference>
<dbReference type="EMBL" id="CP046600">
    <property type="protein sequence ID" value="QUR65890.1"/>
    <property type="molecule type" value="Genomic_DNA"/>
</dbReference>
<dbReference type="InterPro" id="IPR001647">
    <property type="entry name" value="HTH_TetR"/>
</dbReference>
<feature type="DNA-binding region" description="H-T-H motif" evidence="2">
    <location>
        <begin position="44"/>
        <end position="63"/>
    </location>
</feature>
<dbReference type="SUPFAM" id="SSF46689">
    <property type="entry name" value="Homeodomain-like"/>
    <property type="match status" value="1"/>
</dbReference>
<dbReference type="Proteomes" id="UP000682202">
    <property type="component" value="Chromosome"/>
</dbReference>
<dbReference type="RefSeq" id="WP_211697361.1">
    <property type="nucleotide sequence ID" value="NZ_CP046600.1"/>
</dbReference>
<keyword evidence="5" id="KW-1185">Reference proteome</keyword>
<dbReference type="GO" id="GO:0000976">
    <property type="term" value="F:transcription cis-regulatory region binding"/>
    <property type="evidence" value="ECO:0007669"/>
    <property type="project" value="TreeGrafter"/>
</dbReference>
<proteinExistence type="predicted"/>
<name>A0A975PVA0_9MYCO</name>
<evidence type="ECO:0000313" key="4">
    <source>
        <dbReference type="EMBL" id="QUR65890.1"/>
    </source>
</evidence>
<protein>
    <submittedName>
        <fullName evidence="4">TetR family transcriptional regulator</fullName>
    </submittedName>
</protein>
<dbReference type="Gene3D" id="1.10.357.10">
    <property type="entry name" value="Tetracycline Repressor, domain 2"/>
    <property type="match status" value="1"/>
</dbReference>
<dbReference type="Pfam" id="PF00440">
    <property type="entry name" value="TetR_N"/>
    <property type="match status" value="1"/>
</dbReference>
<evidence type="ECO:0000313" key="5">
    <source>
        <dbReference type="Proteomes" id="UP000682202"/>
    </source>
</evidence>
<evidence type="ECO:0000256" key="1">
    <source>
        <dbReference type="ARBA" id="ARBA00023125"/>
    </source>
</evidence>
<dbReference type="InterPro" id="IPR009057">
    <property type="entry name" value="Homeodomain-like_sf"/>
</dbReference>
<evidence type="ECO:0000256" key="2">
    <source>
        <dbReference type="PROSITE-ProRule" id="PRU00335"/>
    </source>
</evidence>
<sequence length="208" mass="22637">MTPGTAVAGGSVLDGPPANREPFRLRLLDGLATSIGERGYRSTTVADIVRHARTSKRTFYDQFSSKEQCFLELLRADTENLAMTIREAVDPEADWRHQIRQAVEAYVGYIEARPAITLSWIRELPSLGAAARPVQGQGLHLLTNLLVSLSSSPGFQRADLPPITAPLAVILLGGLRELAALAVEDQRDVREIVEPAVDASIALLGPRY</sequence>
<organism evidence="4 5">
    <name type="scientific">Mycobacterium spongiae</name>
    <dbReference type="NCBI Taxonomy" id="886343"/>
    <lineage>
        <taxon>Bacteria</taxon>
        <taxon>Bacillati</taxon>
        <taxon>Actinomycetota</taxon>
        <taxon>Actinomycetes</taxon>
        <taxon>Mycobacteriales</taxon>
        <taxon>Mycobacteriaceae</taxon>
        <taxon>Mycobacterium</taxon>
    </lineage>
</organism>
<dbReference type="InterPro" id="IPR050109">
    <property type="entry name" value="HTH-type_TetR-like_transc_reg"/>
</dbReference>
<evidence type="ECO:0000259" key="3">
    <source>
        <dbReference type="PROSITE" id="PS50977"/>
    </source>
</evidence>
<keyword evidence="1 2" id="KW-0238">DNA-binding</keyword>
<gene>
    <name evidence="4" type="ORF">F6B93_01290</name>
</gene>
<dbReference type="PANTHER" id="PTHR30055:SF187">
    <property type="entry name" value="TRANSCRIPTIONAL REGULATORY PROTEIN"/>
    <property type="match status" value="1"/>
</dbReference>
<dbReference type="KEGG" id="mspg:F6B93_01290"/>